<dbReference type="PANTHER" id="PTHR11439">
    <property type="entry name" value="GAG-POL-RELATED RETROTRANSPOSON"/>
    <property type="match status" value="1"/>
</dbReference>
<evidence type="ECO:0008006" key="3">
    <source>
        <dbReference type="Google" id="ProtNLM"/>
    </source>
</evidence>
<dbReference type="EMBL" id="PGOL01002697">
    <property type="protein sequence ID" value="PKI45770.1"/>
    <property type="molecule type" value="Genomic_DNA"/>
</dbReference>
<comment type="caution">
    <text evidence="1">The sequence shown here is derived from an EMBL/GenBank/DDBJ whole genome shotgun (WGS) entry which is preliminary data.</text>
</comment>
<dbReference type="CDD" id="cd09272">
    <property type="entry name" value="RNase_HI_RT_Ty1"/>
    <property type="match status" value="1"/>
</dbReference>
<accession>A0A2I0IQ46</accession>
<dbReference type="STRING" id="22663.A0A2I0IQ46"/>
<dbReference type="Proteomes" id="UP000233551">
    <property type="component" value="Unassembled WGS sequence"/>
</dbReference>
<dbReference type="AlphaFoldDB" id="A0A2I0IQ46"/>
<name>A0A2I0IQ46_PUNGR</name>
<dbReference type="PANTHER" id="PTHR11439:SF503">
    <property type="entry name" value="CYSTEINE-RICH RLK (RECEPTOR-LIKE PROTEIN KINASE) 8"/>
    <property type="match status" value="1"/>
</dbReference>
<gene>
    <name evidence="1" type="ORF">CRG98_033777</name>
</gene>
<protein>
    <recommendedName>
        <fullName evidence="3">Copia protein</fullName>
    </recommendedName>
</protein>
<evidence type="ECO:0000313" key="2">
    <source>
        <dbReference type="Proteomes" id="UP000233551"/>
    </source>
</evidence>
<keyword evidence="2" id="KW-1185">Reference proteome</keyword>
<organism evidence="1 2">
    <name type="scientific">Punica granatum</name>
    <name type="common">Pomegranate</name>
    <dbReference type="NCBI Taxonomy" id="22663"/>
    <lineage>
        <taxon>Eukaryota</taxon>
        <taxon>Viridiplantae</taxon>
        <taxon>Streptophyta</taxon>
        <taxon>Embryophyta</taxon>
        <taxon>Tracheophyta</taxon>
        <taxon>Spermatophyta</taxon>
        <taxon>Magnoliopsida</taxon>
        <taxon>eudicotyledons</taxon>
        <taxon>Gunneridae</taxon>
        <taxon>Pentapetalae</taxon>
        <taxon>rosids</taxon>
        <taxon>malvids</taxon>
        <taxon>Myrtales</taxon>
        <taxon>Lythraceae</taxon>
        <taxon>Punica</taxon>
    </lineage>
</organism>
<sequence length="171" mass="19730">MFCRVKEFKLLGYSYSDWAGSVDDMRSTFGYCFTFGPECFSWCSKKQELVAQSTLEVEFIATTAAVNQVIWLKKVMNDLQLQQENNIEVFVDNQATLAISQNPVFHDRTKHFKVKYYFLREVQRSSEVKPVHCSSDNQLVDIFTKSFHVGRFEALRDKLGVCAAHNSRGEC</sequence>
<proteinExistence type="predicted"/>
<evidence type="ECO:0000313" key="1">
    <source>
        <dbReference type="EMBL" id="PKI45770.1"/>
    </source>
</evidence>
<reference evidence="1 2" key="1">
    <citation type="submission" date="2017-11" db="EMBL/GenBank/DDBJ databases">
        <title>De-novo sequencing of pomegranate (Punica granatum L.) genome.</title>
        <authorList>
            <person name="Akparov Z."/>
            <person name="Amiraslanov A."/>
            <person name="Hajiyeva S."/>
            <person name="Abbasov M."/>
            <person name="Kaur K."/>
            <person name="Hamwieh A."/>
            <person name="Solovyev V."/>
            <person name="Salamov A."/>
            <person name="Braich B."/>
            <person name="Kosarev P."/>
            <person name="Mahmoud A."/>
            <person name="Hajiyev E."/>
            <person name="Babayeva S."/>
            <person name="Izzatullayeva V."/>
            <person name="Mammadov A."/>
            <person name="Mammadov A."/>
            <person name="Sharifova S."/>
            <person name="Ojaghi J."/>
            <person name="Eynullazada K."/>
            <person name="Bayramov B."/>
            <person name="Abdulazimova A."/>
            <person name="Shahmuradov I."/>
        </authorList>
    </citation>
    <scope>NUCLEOTIDE SEQUENCE [LARGE SCALE GENOMIC DNA]</scope>
    <source>
        <strain evidence="2">cv. AG2017</strain>
        <tissue evidence="1">Leaf</tissue>
    </source>
</reference>